<evidence type="ECO:0000256" key="6">
    <source>
        <dbReference type="RuleBase" id="RU362057"/>
    </source>
</evidence>
<organism evidence="8 9">
    <name type="scientific">Phaseolus angularis</name>
    <name type="common">Azuki bean</name>
    <name type="synonym">Vigna angularis</name>
    <dbReference type="NCBI Taxonomy" id="3914"/>
    <lineage>
        <taxon>Eukaryota</taxon>
        <taxon>Viridiplantae</taxon>
        <taxon>Streptophyta</taxon>
        <taxon>Embryophyta</taxon>
        <taxon>Tracheophyta</taxon>
        <taxon>Spermatophyta</taxon>
        <taxon>Magnoliopsida</taxon>
        <taxon>eudicotyledons</taxon>
        <taxon>Gunneridae</taxon>
        <taxon>Pentapetalae</taxon>
        <taxon>rosids</taxon>
        <taxon>fabids</taxon>
        <taxon>Fabales</taxon>
        <taxon>Fabaceae</taxon>
        <taxon>Papilionoideae</taxon>
        <taxon>50 kb inversion clade</taxon>
        <taxon>NPAAA clade</taxon>
        <taxon>indigoferoid/millettioid clade</taxon>
        <taxon>Phaseoleae</taxon>
        <taxon>Vigna</taxon>
    </lineage>
</organism>
<dbReference type="Proteomes" id="UP000053144">
    <property type="component" value="Chromosome 10"/>
</dbReference>
<accession>A0A0L9VKG2</accession>
<dbReference type="InterPro" id="IPR002213">
    <property type="entry name" value="UDP_glucos_trans"/>
</dbReference>
<dbReference type="FunFam" id="3.40.50.2000:FF:000020">
    <property type="entry name" value="Glycosyltransferase"/>
    <property type="match status" value="1"/>
</dbReference>
<dbReference type="PROSITE" id="PS00375">
    <property type="entry name" value="UDPGT"/>
    <property type="match status" value="1"/>
</dbReference>
<evidence type="ECO:0000313" key="8">
    <source>
        <dbReference type="EMBL" id="KOM55224.1"/>
    </source>
</evidence>
<dbReference type="Gene3D" id="3.40.50.2000">
    <property type="entry name" value="Glycogen Phosphorylase B"/>
    <property type="match status" value="2"/>
</dbReference>
<evidence type="ECO:0000256" key="5">
    <source>
        <dbReference type="RuleBase" id="RU003718"/>
    </source>
</evidence>
<evidence type="ECO:0000313" key="9">
    <source>
        <dbReference type="Proteomes" id="UP000053144"/>
    </source>
</evidence>
<evidence type="ECO:0000313" key="7">
    <source>
        <dbReference type="EMBL" id="KAG2384699.1"/>
    </source>
</evidence>
<dbReference type="Pfam" id="PF00201">
    <property type="entry name" value="UDPGT"/>
    <property type="match status" value="1"/>
</dbReference>
<reference evidence="9" key="1">
    <citation type="journal article" date="2015" name="Proc. Natl. Acad. Sci. U.S.A.">
        <title>Genome sequencing of adzuki bean (Vigna angularis) provides insight into high starch and low fat accumulation and domestication.</title>
        <authorList>
            <person name="Yang K."/>
            <person name="Tian Z."/>
            <person name="Chen C."/>
            <person name="Luo L."/>
            <person name="Zhao B."/>
            <person name="Wang Z."/>
            <person name="Yu L."/>
            <person name="Li Y."/>
            <person name="Sun Y."/>
            <person name="Li W."/>
            <person name="Chen Y."/>
            <person name="Li Y."/>
            <person name="Zhang Y."/>
            <person name="Ai D."/>
            <person name="Zhao J."/>
            <person name="Shang C."/>
            <person name="Ma Y."/>
            <person name="Wu B."/>
            <person name="Wang M."/>
            <person name="Gao L."/>
            <person name="Sun D."/>
            <person name="Zhang P."/>
            <person name="Guo F."/>
            <person name="Wang W."/>
            <person name="Li Y."/>
            <person name="Wang J."/>
            <person name="Varshney R.K."/>
            <person name="Wang J."/>
            <person name="Ling H.Q."/>
            <person name="Wan P."/>
        </authorList>
    </citation>
    <scope>NUCLEOTIDE SEQUENCE</scope>
    <source>
        <strain evidence="9">cv. Jingnong 6</strain>
    </source>
</reference>
<comment type="similarity">
    <text evidence="1 5">Belongs to the UDP-glycosyltransferase family.</text>
</comment>
<dbReference type="GO" id="GO:0050004">
    <property type="term" value="F:isoflavone 7-O-glucosyltransferase activity"/>
    <property type="evidence" value="ECO:0007669"/>
    <property type="project" value="UniProtKB-EC"/>
</dbReference>
<reference evidence="7 10" key="3">
    <citation type="submission" date="2020-05" db="EMBL/GenBank/DDBJ databases">
        <title>Vigna angularis (adzuki bean) Var. LongXiaoDou No. 4 denovo assembly.</title>
        <authorList>
            <person name="Xiang H."/>
        </authorList>
    </citation>
    <scope>NUCLEOTIDE SEQUENCE [LARGE SCALE GENOMIC DNA]</scope>
    <source>
        <tissue evidence="7">Leaf</tissue>
    </source>
</reference>
<dbReference type="EMBL" id="CM003380">
    <property type="protein sequence ID" value="KOM55224.1"/>
    <property type="molecule type" value="Genomic_DNA"/>
</dbReference>
<dbReference type="SUPFAM" id="SSF53756">
    <property type="entry name" value="UDP-Glycosyltransferase/glycogen phosphorylase"/>
    <property type="match status" value="1"/>
</dbReference>
<dbReference type="FunFam" id="3.40.50.2000:FF:000095">
    <property type="entry name" value="Glycosyltransferase"/>
    <property type="match status" value="1"/>
</dbReference>
<dbReference type="InterPro" id="IPR050481">
    <property type="entry name" value="UDP-glycosyltransf_plant"/>
</dbReference>
<reference evidence="8" key="2">
    <citation type="submission" date="2015-02" db="EMBL/GenBank/DDBJ databases">
        <authorList>
            <person name="Chooi Y.-H."/>
        </authorList>
    </citation>
    <scope>NUCLEOTIDE SEQUENCE</scope>
    <source>
        <tissue evidence="8">Seedling</tissue>
    </source>
</reference>
<dbReference type="PANTHER" id="PTHR48048:SF33">
    <property type="entry name" value="ISOFLAVONE 7-O-GLUCOSYLTRANSFERASE 1"/>
    <property type="match status" value="1"/>
</dbReference>
<dbReference type="OMA" id="FCMGPVI"/>
<keyword evidence="2 5" id="KW-0328">Glycosyltransferase</keyword>
<keyword evidence="3 5" id="KW-0808">Transferase</keyword>
<evidence type="ECO:0000256" key="1">
    <source>
        <dbReference type="ARBA" id="ARBA00009995"/>
    </source>
</evidence>
<protein>
    <recommendedName>
        <fullName evidence="6">Glycosyltransferase</fullName>
        <ecNumber evidence="6">2.4.1.-</ecNumber>
    </recommendedName>
</protein>
<dbReference type="EC" id="2.4.1.-" evidence="6"/>
<dbReference type="Gramene" id="KOM55224">
    <property type="protein sequence ID" value="KOM55224"/>
    <property type="gene ID" value="LR48_Vigan10g111600"/>
</dbReference>
<evidence type="ECO:0000256" key="3">
    <source>
        <dbReference type="ARBA" id="ARBA00022679"/>
    </source>
</evidence>
<proteinExistence type="inferred from homology"/>
<dbReference type="Proteomes" id="UP000743370">
    <property type="component" value="Unassembled WGS sequence"/>
</dbReference>
<dbReference type="InterPro" id="IPR035595">
    <property type="entry name" value="UDP_glycos_trans_CS"/>
</dbReference>
<evidence type="ECO:0000256" key="4">
    <source>
        <dbReference type="ARBA" id="ARBA00050777"/>
    </source>
</evidence>
<dbReference type="EMBL" id="JABFOF010000008">
    <property type="protein sequence ID" value="KAG2384699.1"/>
    <property type="molecule type" value="Genomic_DNA"/>
</dbReference>
<name>A0A0L9VKG2_PHAAN</name>
<sequence length="474" mass="52657">MTMKKDSIVLYSALGRGHLVSMVELGKFMLSHHPSLSINILFLTPPPNQDTPTSPTAFTCAATAKYITAVTAATPSITFHRIPQISLPTVLHPQALNFELCRATTHHFRRILNYISHSSNLIAVVLDFMNHTATRVTDALQIPTYFYYTSGASTLAILLKQIIIHESTTKSIKDLNMHFTIPGVPRIHTDDLPDTGKDRQSESCQIFIDIGKCMRDSYGVIVNSCDAIEGRVIEAFNEGLMEGTTPPVFCMGPVISSEPGKGDDNGCLSWLDSQPSQSVVFLSFGSMGRFSRTQLREIAIGLEKSEQRFLWVVRSEFEEGDSGEPPSLDELLPEGFLERTKEKGMVVRDWAPQAEILNHESVGGFVTHCGWNSVLEGVWEGVPMVAWPLYAEQKLNKVILVEEMKVGLGVERNKEGLVSSTELGERVKELMDSDRGKEIRQRMFKMKISAKEAMSEGGSSVVALNELVQKWRAH</sequence>
<dbReference type="PANTHER" id="PTHR48048">
    <property type="entry name" value="GLYCOSYLTRANSFERASE"/>
    <property type="match status" value="1"/>
</dbReference>
<evidence type="ECO:0000313" key="10">
    <source>
        <dbReference type="Proteomes" id="UP000743370"/>
    </source>
</evidence>
<evidence type="ECO:0000256" key="2">
    <source>
        <dbReference type="ARBA" id="ARBA00022676"/>
    </source>
</evidence>
<dbReference type="AlphaFoldDB" id="A0A0L9VKG2"/>
<gene>
    <name evidence="7" type="ORF">HKW66_Vig0117910</name>
    <name evidence="8" type="ORF">LR48_Vigan10g111600</name>
</gene>
<comment type="catalytic activity">
    <reaction evidence="4">
        <text>a 7-hydroxyisoflavone + UDP-alpha-D-glucose = a 7-hydroxyisoflavone 7-O-beta-D-glucoside + UDP + H(+)</text>
        <dbReference type="Rhea" id="RHEA:56344"/>
        <dbReference type="ChEBI" id="CHEBI:15378"/>
        <dbReference type="ChEBI" id="CHEBI:55465"/>
        <dbReference type="ChEBI" id="CHEBI:58223"/>
        <dbReference type="ChEBI" id="CHEBI:58885"/>
        <dbReference type="ChEBI" id="CHEBI:140301"/>
        <dbReference type="EC" id="2.4.1.170"/>
    </reaction>
</comment>
<dbReference type="CDD" id="cd03784">
    <property type="entry name" value="GT1_Gtf-like"/>
    <property type="match status" value="1"/>
</dbReference>